<feature type="region of interest" description="Disordered" evidence="1">
    <location>
        <begin position="29"/>
        <end position="61"/>
    </location>
</feature>
<keyword evidence="3" id="KW-1185">Reference proteome</keyword>
<accession>A0A0L0NDN0</accession>
<reference evidence="2 3" key="1">
    <citation type="journal article" date="2015" name="BMC Genomics">
        <title>The genome of the truffle-parasite Tolypocladium ophioglossoides and the evolution of antifungal peptaibiotics.</title>
        <authorList>
            <person name="Quandt C.A."/>
            <person name="Bushley K.E."/>
            <person name="Spatafora J.W."/>
        </authorList>
    </citation>
    <scope>NUCLEOTIDE SEQUENCE [LARGE SCALE GENOMIC DNA]</scope>
    <source>
        <strain evidence="2 3">CBS 100239</strain>
    </source>
</reference>
<feature type="compositionally biased region" description="Basic and acidic residues" evidence="1">
    <location>
        <begin position="35"/>
        <end position="55"/>
    </location>
</feature>
<sequence length="233" mass="26418">MSRRVKGRIGSRTRYSQFVRPASLRSSITTNPCRHASERQVTRRTYQEEKPRSSLDRLPSTTNRVRLRRTHQISILLEVLMLSRSIHLPQFPRVDRANFNYRHLRNKSQCQPRILSDKLDIIEFAQAQTVNPIELNAPQLPPIPPTDRESSQGYQAMAASLNKNLRHSATEVDIDAAPQGAARRHQGSSHHTPVMHRRSTVTPGGTTITTPSFTRIDIPYNNSTTAAIKPSFP</sequence>
<feature type="compositionally biased region" description="Basic residues" evidence="1">
    <location>
        <begin position="182"/>
        <end position="199"/>
    </location>
</feature>
<gene>
    <name evidence="2" type="ORF">TOPH_03328</name>
</gene>
<evidence type="ECO:0000313" key="2">
    <source>
        <dbReference type="EMBL" id="KND91850.1"/>
    </source>
</evidence>
<evidence type="ECO:0000313" key="3">
    <source>
        <dbReference type="Proteomes" id="UP000036947"/>
    </source>
</evidence>
<proteinExistence type="predicted"/>
<dbReference type="EMBL" id="LFRF01000007">
    <property type="protein sequence ID" value="KND91850.1"/>
    <property type="molecule type" value="Genomic_DNA"/>
</dbReference>
<protein>
    <submittedName>
        <fullName evidence="2">Uncharacterized protein</fullName>
    </submittedName>
</protein>
<organism evidence="2 3">
    <name type="scientific">Tolypocladium ophioglossoides (strain CBS 100239)</name>
    <name type="common">Snaketongue truffleclub</name>
    <name type="synonym">Elaphocordyceps ophioglossoides</name>
    <dbReference type="NCBI Taxonomy" id="1163406"/>
    <lineage>
        <taxon>Eukaryota</taxon>
        <taxon>Fungi</taxon>
        <taxon>Dikarya</taxon>
        <taxon>Ascomycota</taxon>
        <taxon>Pezizomycotina</taxon>
        <taxon>Sordariomycetes</taxon>
        <taxon>Hypocreomycetidae</taxon>
        <taxon>Hypocreales</taxon>
        <taxon>Ophiocordycipitaceae</taxon>
        <taxon>Tolypocladium</taxon>
    </lineage>
</organism>
<dbReference type="Proteomes" id="UP000036947">
    <property type="component" value="Unassembled WGS sequence"/>
</dbReference>
<dbReference type="AlphaFoldDB" id="A0A0L0NDN0"/>
<name>A0A0L0NDN0_TOLOC</name>
<feature type="region of interest" description="Disordered" evidence="1">
    <location>
        <begin position="179"/>
        <end position="213"/>
    </location>
</feature>
<evidence type="ECO:0000256" key="1">
    <source>
        <dbReference type="SAM" id="MobiDB-lite"/>
    </source>
</evidence>
<feature type="compositionally biased region" description="Low complexity" evidence="1">
    <location>
        <begin position="200"/>
        <end position="213"/>
    </location>
</feature>
<comment type="caution">
    <text evidence="2">The sequence shown here is derived from an EMBL/GenBank/DDBJ whole genome shotgun (WGS) entry which is preliminary data.</text>
</comment>